<comment type="caution">
    <text evidence="3">The sequence shown here is derived from an EMBL/GenBank/DDBJ whole genome shotgun (WGS) entry which is preliminary data.</text>
</comment>
<feature type="domain" description="Dienelactone hydrolase" evidence="1">
    <location>
        <begin position="14"/>
        <end position="227"/>
    </location>
</feature>
<dbReference type="RefSeq" id="WP_064270401.1">
    <property type="nucleotide sequence ID" value="NZ_LXJZ01000198.1"/>
</dbReference>
<evidence type="ECO:0000313" key="4">
    <source>
        <dbReference type="Proteomes" id="UP000077961"/>
    </source>
</evidence>
<dbReference type="PANTHER" id="PTHR46623">
    <property type="entry name" value="CARBOXYMETHYLENEBUTENOLIDASE-RELATED"/>
    <property type="match status" value="1"/>
</dbReference>
<dbReference type="InterPro" id="IPR051049">
    <property type="entry name" value="Dienelactone_hydrolase-like"/>
</dbReference>
<evidence type="ECO:0000313" key="5">
    <source>
        <dbReference type="Proteomes" id="UP000078116"/>
    </source>
</evidence>
<dbReference type="PANTHER" id="PTHR46623:SF6">
    <property type="entry name" value="ALPHA_BETA-HYDROLASES SUPERFAMILY PROTEIN"/>
    <property type="match status" value="1"/>
</dbReference>
<evidence type="ECO:0000259" key="1">
    <source>
        <dbReference type="Pfam" id="PF01738"/>
    </source>
</evidence>
<dbReference type="GO" id="GO:0016787">
    <property type="term" value="F:hydrolase activity"/>
    <property type="evidence" value="ECO:0007669"/>
    <property type="project" value="InterPro"/>
</dbReference>
<dbReference type="InterPro" id="IPR029058">
    <property type="entry name" value="AB_hydrolase_fold"/>
</dbReference>
<dbReference type="SUPFAM" id="SSF53474">
    <property type="entry name" value="alpha/beta-Hydrolases"/>
    <property type="match status" value="1"/>
</dbReference>
<organism evidence="3 5">
    <name type="scientific">Paraburkholderia ginsengiterrae</name>
    <dbReference type="NCBI Taxonomy" id="1462993"/>
    <lineage>
        <taxon>Bacteria</taxon>
        <taxon>Pseudomonadati</taxon>
        <taxon>Pseudomonadota</taxon>
        <taxon>Betaproteobacteria</taxon>
        <taxon>Burkholderiales</taxon>
        <taxon>Burkholderiaceae</taxon>
        <taxon>Paraburkholderia</taxon>
    </lineage>
</organism>
<dbReference type="AlphaFoldDB" id="A0A1A9N927"/>
<gene>
    <name evidence="2" type="ORF">A6V36_08400</name>
    <name evidence="3" type="ORF">A6V37_02735</name>
</gene>
<dbReference type="EMBL" id="LXJZ01000198">
    <property type="protein sequence ID" value="OAJ54853.1"/>
    <property type="molecule type" value="Genomic_DNA"/>
</dbReference>
<dbReference type="Pfam" id="PF01738">
    <property type="entry name" value="DLH"/>
    <property type="match status" value="1"/>
</dbReference>
<dbReference type="Gene3D" id="3.40.50.1820">
    <property type="entry name" value="alpha/beta hydrolase"/>
    <property type="match status" value="1"/>
</dbReference>
<accession>A0A1A9N927</accession>
<evidence type="ECO:0000313" key="2">
    <source>
        <dbReference type="EMBL" id="OAJ54853.1"/>
    </source>
</evidence>
<evidence type="ECO:0000313" key="3">
    <source>
        <dbReference type="EMBL" id="OAJ61040.1"/>
    </source>
</evidence>
<reference evidence="4 5" key="1">
    <citation type="submission" date="2016-04" db="EMBL/GenBank/DDBJ databases">
        <title>Reclassification of Paraburkholderia panaciterrae (Farh et al. 2015) Dobritsa &amp; Samadpour 2016 as a later homotypic synonym of Paraburkholderia ginsengiterrae (Farh et al. 2015) Dobritsa &amp; Samadpour 2016.</title>
        <authorList>
            <person name="Dobritsa A.P."/>
            <person name="Kutumbaka K."/>
            <person name="Samadpour M."/>
        </authorList>
    </citation>
    <scope>NUCLEOTIDE SEQUENCE [LARGE SCALE GENOMIC DNA]</scope>
    <source>
        <strain evidence="3 5">DCY85</strain>
        <strain evidence="2 4">DCY85-1</strain>
    </source>
</reference>
<dbReference type="Proteomes" id="UP000078116">
    <property type="component" value="Unassembled WGS sequence"/>
</dbReference>
<dbReference type="Proteomes" id="UP000077961">
    <property type="component" value="Unassembled WGS sequence"/>
</dbReference>
<dbReference type="EMBL" id="LXKA01000221">
    <property type="protein sequence ID" value="OAJ61040.1"/>
    <property type="molecule type" value="Genomic_DNA"/>
</dbReference>
<sequence length="231" mass="24969">MSEILNIKVPDGSFSAYVARPKQEPAPAVVVLQEIFGVNTDMRQTADELAALGFIAICPDLFWRQVPNVQLSDKTDWDQAAKLYQAYDVNQGAVDIIAAVEWARTLPGATGQVGVVGFCLGGLMSYLTAARGKIDAAVSYYGGRTDEFLDEASNITAPMIMHFGEEDEYISQAAQQAIKAKMHGKPGVDIFSYPGCAHAFARHHGTKFDEAAAHLANGRTASFFKKHLGLA</sequence>
<dbReference type="OrthoDB" id="62567at2"/>
<dbReference type="STRING" id="1462993.A6V36_08400"/>
<proteinExistence type="predicted"/>
<keyword evidence="4" id="KW-1185">Reference proteome</keyword>
<dbReference type="InterPro" id="IPR002925">
    <property type="entry name" value="Dienelactn_hydro"/>
</dbReference>
<name>A0A1A9N927_9BURK</name>
<protein>
    <submittedName>
        <fullName evidence="3">Carboxymethylenebutenolidase</fullName>
    </submittedName>
</protein>